<dbReference type="GO" id="GO:0007218">
    <property type="term" value="P:neuropeptide signaling pathway"/>
    <property type="evidence" value="ECO:0007669"/>
    <property type="project" value="UniProtKB-KW"/>
</dbReference>
<keyword evidence="4" id="KW-0027">Amidation</keyword>
<dbReference type="AlphaFoldDB" id="A0A0B6Y891"/>
<feature type="region of interest" description="Disordered" evidence="6">
    <location>
        <begin position="128"/>
        <end position="156"/>
    </location>
</feature>
<reference evidence="7" key="1">
    <citation type="submission" date="2014-12" db="EMBL/GenBank/DDBJ databases">
        <title>Insight into the proteome of Arion vulgaris.</title>
        <authorList>
            <person name="Aradska J."/>
            <person name="Bulat T."/>
            <person name="Smidak R."/>
            <person name="Sarate P."/>
            <person name="Gangsoo J."/>
            <person name="Sialana F."/>
            <person name="Bilban M."/>
            <person name="Lubec G."/>
        </authorList>
    </citation>
    <scope>NUCLEOTIDE SEQUENCE</scope>
    <source>
        <tissue evidence="7">Skin</tissue>
    </source>
</reference>
<evidence type="ECO:0000313" key="7">
    <source>
        <dbReference type="EMBL" id="CEK52542.1"/>
    </source>
</evidence>
<evidence type="ECO:0000256" key="3">
    <source>
        <dbReference type="ARBA" id="ARBA00022525"/>
    </source>
</evidence>
<evidence type="ECO:0000256" key="6">
    <source>
        <dbReference type="SAM" id="MobiDB-lite"/>
    </source>
</evidence>
<organism evidence="7">
    <name type="scientific">Arion vulgaris</name>
    <dbReference type="NCBI Taxonomy" id="1028688"/>
    <lineage>
        <taxon>Eukaryota</taxon>
        <taxon>Metazoa</taxon>
        <taxon>Spiralia</taxon>
        <taxon>Lophotrochozoa</taxon>
        <taxon>Mollusca</taxon>
        <taxon>Gastropoda</taxon>
        <taxon>Heterobranchia</taxon>
        <taxon>Euthyneura</taxon>
        <taxon>Panpulmonata</taxon>
        <taxon>Eupulmonata</taxon>
        <taxon>Stylommatophora</taxon>
        <taxon>Helicina</taxon>
        <taxon>Arionoidea</taxon>
        <taxon>Arionidae</taxon>
        <taxon>Arion</taxon>
    </lineage>
</organism>
<proteinExistence type="inferred from homology"/>
<name>A0A0B6Y891_9EUPU</name>
<accession>A0A0B6Y891</accession>
<evidence type="ECO:0000256" key="2">
    <source>
        <dbReference type="ARBA" id="ARBA00006356"/>
    </source>
</evidence>
<keyword evidence="3" id="KW-0964">Secreted</keyword>
<sequence length="216" mass="23905">FVRIGKSPSNFVRIGKSYMNLADNSDIDYAETADSYEHTASEYNQLRQDDIDELGLKQSESNLDEIETLPEADSQKPNLIKIENSEPNNEDITKRASTFMRIGKLEPNSNHISDSELAATHHTLDEKLGQLGGAPSLPPSPVDPQNTSSESFADGNLVDSKEKINIATRGSAFVRIGKIPSSAFVRIGKNPDLSQDHEDYNRRSRVNLSSFVRIGK</sequence>
<feature type="non-terminal residue" evidence="7">
    <location>
        <position position="1"/>
    </location>
</feature>
<evidence type="ECO:0000256" key="4">
    <source>
        <dbReference type="ARBA" id="ARBA00022815"/>
    </source>
</evidence>
<dbReference type="EMBL" id="HACG01005677">
    <property type="protein sequence ID" value="CEK52542.1"/>
    <property type="molecule type" value="Transcribed_RNA"/>
</dbReference>
<evidence type="ECO:0000256" key="1">
    <source>
        <dbReference type="ARBA" id="ARBA00004613"/>
    </source>
</evidence>
<dbReference type="Pfam" id="PF01581">
    <property type="entry name" value="FARP"/>
    <property type="match status" value="1"/>
</dbReference>
<evidence type="ECO:0000256" key="5">
    <source>
        <dbReference type="ARBA" id="ARBA00023320"/>
    </source>
</evidence>
<dbReference type="GO" id="GO:0005576">
    <property type="term" value="C:extracellular region"/>
    <property type="evidence" value="ECO:0007669"/>
    <property type="project" value="UniProtKB-SubCell"/>
</dbReference>
<keyword evidence="5" id="KW-0527">Neuropeptide</keyword>
<comment type="subcellular location">
    <subcellularLocation>
        <location evidence="1">Secreted</location>
    </subcellularLocation>
</comment>
<protein>
    <submittedName>
        <fullName evidence="7">Uncharacterized protein</fullName>
    </submittedName>
</protein>
<dbReference type="InterPro" id="IPR002544">
    <property type="entry name" value="FMRFamid-related_peptide-like"/>
</dbReference>
<comment type="similarity">
    <text evidence="2">Belongs to the FARP (FMRFamide related peptide) family.</text>
</comment>
<gene>
    <name evidence="7" type="primary">ORF17160</name>
</gene>